<keyword evidence="2" id="KW-0812">Transmembrane</keyword>
<dbReference type="SMART" id="SM00271">
    <property type="entry name" value="DnaJ"/>
    <property type="match status" value="1"/>
</dbReference>
<comment type="caution">
    <text evidence="4">The sequence shown here is derived from an EMBL/GenBank/DDBJ whole genome shotgun (WGS) entry which is preliminary data.</text>
</comment>
<evidence type="ECO:0000313" key="5">
    <source>
        <dbReference type="Proteomes" id="UP000759529"/>
    </source>
</evidence>
<keyword evidence="2" id="KW-1133">Transmembrane helix</keyword>
<dbReference type="Proteomes" id="UP000759529">
    <property type="component" value="Unassembled WGS sequence"/>
</dbReference>
<evidence type="ECO:0000313" key="4">
    <source>
        <dbReference type="EMBL" id="MBM6499044.1"/>
    </source>
</evidence>
<proteinExistence type="predicted"/>
<dbReference type="InterPro" id="IPR018253">
    <property type="entry name" value="DnaJ_domain_CS"/>
</dbReference>
<evidence type="ECO:0000256" key="2">
    <source>
        <dbReference type="SAM" id="Phobius"/>
    </source>
</evidence>
<dbReference type="PROSITE" id="PS00636">
    <property type="entry name" value="DNAJ_1"/>
    <property type="match status" value="1"/>
</dbReference>
<dbReference type="PANTHER" id="PTHR44360:SF1">
    <property type="entry name" value="DNAJ HOMOLOG SUBFAMILY B MEMBER 9"/>
    <property type="match status" value="1"/>
</dbReference>
<dbReference type="Pfam" id="PF00226">
    <property type="entry name" value="DnaJ"/>
    <property type="match status" value="1"/>
</dbReference>
<evidence type="ECO:0000256" key="1">
    <source>
        <dbReference type="ARBA" id="ARBA00023186"/>
    </source>
</evidence>
<name>A0ABS2CVX5_9FLAO</name>
<dbReference type="PRINTS" id="PR00625">
    <property type="entry name" value="JDOMAIN"/>
</dbReference>
<dbReference type="SUPFAM" id="SSF46565">
    <property type="entry name" value="Chaperone J-domain"/>
    <property type="match status" value="1"/>
</dbReference>
<dbReference type="CDD" id="cd06257">
    <property type="entry name" value="DnaJ"/>
    <property type="match status" value="1"/>
</dbReference>
<keyword evidence="5" id="KW-1185">Reference proteome</keyword>
<keyword evidence="2" id="KW-0472">Membrane</keyword>
<dbReference type="EMBL" id="JACSOD020000465">
    <property type="protein sequence ID" value="MBM6499044.1"/>
    <property type="molecule type" value="Genomic_DNA"/>
</dbReference>
<dbReference type="PANTHER" id="PTHR44360">
    <property type="entry name" value="DNAJ HOMOLOG SUBFAMILY B MEMBER 9"/>
    <property type="match status" value="1"/>
</dbReference>
<protein>
    <submittedName>
        <fullName evidence="4">J domain-containing protein</fullName>
    </submittedName>
</protein>
<dbReference type="InterPro" id="IPR001623">
    <property type="entry name" value="DnaJ_domain"/>
</dbReference>
<gene>
    <name evidence="4" type="ORF">H9X54_006985</name>
</gene>
<dbReference type="InterPro" id="IPR051948">
    <property type="entry name" value="Hsp70_co-chaperone_J-domain"/>
</dbReference>
<feature type="transmembrane region" description="Helical" evidence="2">
    <location>
        <begin position="147"/>
        <end position="167"/>
    </location>
</feature>
<dbReference type="PROSITE" id="PS50076">
    <property type="entry name" value="DNAJ_2"/>
    <property type="match status" value="1"/>
</dbReference>
<dbReference type="InterPro" id="IPR036869">
    <property type="entry name" value="J_dom_sf"/>
</dbReference>
<dbReference type="RefSeq" id="WP_187657966.1">
    <property type="nucleotide sequence ID" value="NZ_JACSOD020000465.1"/>
</dbReference>
<keyword evidence="1" id="KW-0143">Chaperone</keyword>
<dbReference type="Gene3D" id="1.10.287.110">
    <property type="entry name" value="DnaJ domain"/>
    <property type="match status" value="1"/>
</dbReference>
<evidence type="ECO:0000259" key="3">
    <source>
        <dbReference type="PROSITE" id="PS50076"/>
    </source>
</evidence>
<feature type="transmembrane region" description="Helical" evidence="2">
    <location>
        <begin position="119"/>
        <end position="141"/>
    </location>
</feature>
<feature type="domain" description="J" evidence="3">
    <location>
        <begin position="3"/>
        <end position="67"/>
    </location>
</feature>
<reference evidence="4 5" key="1">
    <citation type="submission" date="2021-02" db="EMBL/GenBank/DDBJ databases">
        <authorList>
            <person name="Jung H.S."/>
            <person name="Chun B.H."/>
            <person name="Jeon C.O."/>
        </authorList>
    </citation>
    <scope>NUCLEOTIDE SEQUENCE [LARGE SCALE GENOMIC DNA]</scope>
    <source>
        <strain evidence="4 5">LMG 25203</strain>
    </source>
</reference>
<organism evidence="4 5">
    <name type="scientific">Flavobacterium macrobrachii</name>
    <dbReference type="NCBI Taxonomy" id="591204"/>
    <lineage>
        <taxon>Bacteria</taxon>
        <taxon>Pseudomonadati</taxon>
        <taxon>Bacteroidota</taxon>
        <taxon>Flavobacteriia</taxon>
        <taxon>Flavobacteriales</taxon>
        <taxon>Flavobacteriaceae</taxon>
        <taxon>Flavobacterium</taxon>
    </lineage>
</organism>
<accession>A0ABS2CVX5</accession>
<sequence>MKNYYKTLGLNKNATIEEIKKAYRKLAFVYHPDHNKSENASFYFREITEAYEILKDSEKRKIYDEIFLGNNSKQVEERMNNWQNQAKKKATEYSEMDYDAFKNNLMNELALVAKHSGNFGCLIFIIFGFLLSFYMLIKSLIEKNETLVGGMILNIVVYSILVIWLYPKFTQNYKNDRKNIKKR</sequence>